<feature type="domain" description="HTH cro/C1-type" evidence="1">
    <location>
        <begin position="15"/>
        <end position="69"/>
    </location>
</feature>
<evidence type="ECO:0000313" key="2">
    <source>
        <dbReference type="EMBL" id="MFD0856939.1"/>
    </source>
</evidence>
<proteinExistence type="predicted"/>
<protein>
    <submittedName>
        <fullName evidence="2">Helix-turn-helix domain-containing protein</fullName>
    </submittedName>
</protein>
<dbReference type="Proteomes" id="UP001597083">
    <property type="component" value="Unassembled WGS sequence"/>
</dbReference>
<dbReference type="InterPro" id="IPR043917">
    <property type="entry name" value="DUF5753"/>
</dbReference>
<dbReference type="Pfam" id="PF19054">
    <property type="entry name" value="DUF5753"/>
    <property type="match status" value="1"/>
</dbReference>
<sequence>MLSPYVRRKRLGAELKVLRSAAGITLDQLAARVDPSRQQISRYELGQIAPDLDDIMQILEVLGIEGRRWNELMTIAREAAERGWWESSSKVMGERQALFANLEAGAATICEYQQTVIPGLLQTPEFTAAGIESSSRPLTSGLTFDGILKGRAGRQRMLRRQGGPTYRAVIDEYAIRRRSAPPDVLRAQLLHLVGTIDKGGSITIQVLPIEAEIGGQLPLSSFSIYTYPDPNDPVVVGIDASVTDVVFIDPEHAERYAATFETLRKAALPVADSREFLSRAVDRLPPE</sequence>
<name>A0ABW3CTN4_9ACTN</name>
<dbReference type="InterPro" id="IPR010982">
    <property type="entry name" value="Lambda_DNA-bd_dom_sf"/>
</dbReference>
<dbReference type="InterPro" id="IPR001387">
    <property type="entry name" value="Cro/C1-type_HTH"/>
</dbReference>
<organism evidence="2 3">
    <name type="scientific">Actinomadura adrarensis</name>
    <dbReference type="NCBI Taxonomy" id="1819600"/>
    <lineage>
        <taxon>Bacteria</taxon>
        <taxon>Bacillati</taxon>
        <taxon>Actinomycetota</taxon>
        <taxon>Actinomycetes</taxon>
        <taxon>Streptosporangiales</taxon>
        <taxon>Thermomonosporaceae</taxon>
        <taxon>Actinomadura</taxon>
    </lineage>
</organism>
<dbReference type="SUPFAM" id="SSF47413">
    <property type="entry name" value="lambda repressor-like DNA-binding domains"/>
    <property type="match status" value="1"/>
</dbReference>
<evidence type="ECO:0000313" key="3">
    <source>
        <dbReference type="Proteomes" id="UP001597083"/>
    </source>
</evidence>
<reference evidence="3" key="1">
    <citation type="journal article" date="2019" name="Int. J. Syst. Evol. Microbiol.">
        <title>The Global Catalogue of Microorganisms (GCM) 10K type strain sequencing project: providing services to taxonomists for standard genome sequencing and annotation.</title>
        <authorList>
            <consortium name="The Broad Institute Genomics Platform"/>
            <consortium name="The Broad Institute Genome Sequencing Center for Infectious Disease"/>
            <person name="Wu L."/>
            <person name="Ma J."/>
        </authorList>
    </citation>
    <scope>NUCLEOTIDE SEQUENCE [LARGE SCALE GENOMIC DNA]</scope>
    <source>
        <strain evidence="3">JCM 31696</strain>
    </source>
</reference>
<dbReference type="Pfam" id="PF13560">
    <property type="entry name" value="HTH_31"/>
    <property type="match status" value="1"/>
</dbReference>
<dbReference type="EMBL" id="JBHTIR010004308">
    <property type="protein sequence ID" value="MFD0856939.1"/>
    <property type="molecule type" value="Genomic_DNA"/>
</dbReference>
<keyword evidence="3" id="KW-1185">Reference proteome</keyword>
<comment type="caution">
    <text evidence="2">The sequence shown here is derived from an EMBL/GenBank/DDBJ whole genome shotgun (WGS) entry which is preliminary data.</text>
</comment>
<dbReference type="SMART" id="SM00530">
    <property type="entry name" value="HTH_XRE"/>
    <property type="match status" value="1"/>
</dbReference>
<dbReference type="CDD" id="cd00093">
    <property type="entry name" value="HTH_XRE"/>
    <property type="match status" value="1"/>
</dbReference>
<evidence type="ECO:0000259" key="1">
    <source>
        <dbReference type="PROSITE" id="PS50943"/>
    </source>
</evidence>
<gene>
    <name evidence="2" type="ORF">ACFQ07_32210</name>
</gene>
<dbReference type="Gene3D" id="1.10.260.40">
    <property type="entry name" value="lambda repressor-like DNA-binding domains"/>
    <property type="match status" value="1"/>
</dbReference>
<dbReference type="PROSITE" id="PS50943">
    <property type="entry name" value="HTH_CROC1"/>
    <property type="match status" value="1"/>
</dbReference>
<accession>A0ABW3CTN4</accession>